<evidence type="ECO:0000313" key="3">
    <source>
        <dbReference type="EMBL" id="GIU67241.1"/>
    </source>
</evidence>
<dbReference type="InterPro" id="IPR002347">
    <property type="entry name" value="SDR_fam"/>
</dbReference>
<evidence type="ECO:0000256" key="2">
    <source>
        <dbReference type="ARBA" id="ARBA00023002"/>
    </source>
</evidence>
<sequence>MKQEKVVLITGASRGIGKAAALACARAGMQVVATGRAQKALETLDDEIRSFQGLPATIVPMDLTDYDAIDRLGGALFQRFGRLDGLIHAAAHLGELTPVAHATPRMGEHMIATNLTASWRLIRSMEPLLIQAHRARVIFFTSGVAHHPRAHWGLYAATKAGVETMAKCWADEIAFKHVVVSILNPGPVATLMRKNAFPGEDQSTLPRPEHLSSMILELMSEAHTQTGTIVHFRETAHFRAWQDGQANSG</sequence>
<dbReference type="PROSITE" id="PS00061">
    <property type="entry name" value="ADH_SHORT"/>
    <property type="match status" value="1"/>
</dbReference>
<gene>
    <name evidence="3" type="ORF">PsB1_1395</name>
</gene>
<proteinExistence type="inferred from homology"/>
<protein>
    <submittedName>
        <fullName evidence="3">Oxidoreductase</fullName>
    </submittedName>
</protein>
<comment type="caution">
    <text evidence="3">The sequence shown here is derived from an EMBL/GenBank/DDBJ whole genome shotgun (WGS) entry which is preliminary data.</text>
</comment>
<dbReference type="InterPro" id="IPR036291">
    <property type="entry name" value="NAD(P)-bd_dom_sf"/>
</dbReference>
<accession>A0ABQ4PW18</accession>
<evidence type="ECO:0000256" key="1">
    <source>
        <dbReference type="ARBA" id="ARBA00006484"/>
    </source>
</evidence>
<keyword evidence="4" id="KW-1185">Reference proteome</keyword>
<organism evidence="3 4">
    <name type="scientific">Candidatus Phycosocius spiralis</name>
    <dbReference type="NCBI Taxonomy" id="2815099"/>
    <lineage>
        <taxon>Bacteria</taxon>
        <taxon>Pseudomonadati</taxon>
        <taxon>Pseudomonadota</taxon>
        <taxon>Alphaproteobacteria</taxon>
        <taxon>Caulobacterales</taxon>
        <taxon>Caulobacterales incertae sedis</taxon>
        <taxon>Candidatus Phycosocius</taxon>
    </lineage>
</organism>
<dbReference type="Gene3D" id="3.40.50.720">
    <property type="entry name" value="NAD(P)-binding Rossmann-like Domain"/>
    <property type="match status" value="1"/>
</dbReference>
<dbReference type="PRINTS" id="PR00081">
    <property type="entry name" value="GDHRDH"/>
</dbReference>
<dbReference type="InterPro" id="IPR020904">
    <property type="entry name" value="Sc_DH/Rdtase_CS"/>
</dbReference>
<dbReference type="PANTHER" id="PTHR44196:SF4">
    <property type="entry name" value="SHORT CHAIN DEHYDROGENASE"/>
    <property type="match status" value="1"/>
</dbReference>
<name>A0ABQ4PW18_9PROT</name>
<comment type="similarity">
    <text evidence="1">Belongs to the short-chain dehydrogenases/reductases (SDR) family.</text>
</comment>
<dbReference type="EMBL" id="BPFZ01000008">
    <property type="protein sequence ID" value="GIU67241.1"/>
    <property type="molecule type" value="Genomic_DNA"/>
</dbReference>
<dbReference type="RefSeq" id="WP_284360051.1">
    <property type="nucleotide sequence ID" value="NZ_BPFZ01000008.1"/>
</dbReference>
<reference evidence="3" key="1">
    <citation type="submission" date="2021-05" db="EMBL/GenBank/DDBJ databases">
        <authorList>
            <person name="Tanabe Y."/>
        </authorList>
    </citation>
    <scope>NUCLEOTIDE SEQUENCE</scope>
    <source>
        <strain evidence="3">BOTRYCO-1</strain>
    </source>
</reference>
<reference evidence="3" key="2">
    <citation type="journal article" date="2023" name="ISME Commun">
        <title>Characterization of a bloom-associated alphaproteobacterial lineage, 'Candidatus Phycosocius': insights into freshwater algal-bacterial interactions.</title>
        <authorList>
            <person name="Tanabe Y."/>
            <person name="Yamaguchi H."/>
            <person name="Yoshida M."/>
            <person name="Kai A."/>
            <person name="Okazaki Y."/>
        </authorList>
    </citation>
    <scope>NUCLEOTIDE SEQUENCE</scope>
    <source>
        <strain evidence="3">BOTRYCO-1</strain>
    </source>
</reference>
<evidence type="ECO:0000313" key="4">
    <source>
        <dbReference type="Proteomes" id="UP001161064"/>
    </source>
</evidence>
<dbReference type="Proteomes" id="UP001161064">
    <property type="component" value="Unassembled WGS sequence"/>
</dbReference>
<dbReference type="PANTHER" id="PTHR44196">
    <property type="entry name" value="DEHYDROGENASE/REDUCTASE SDR FAMILY MEMBER 7B"/>
    <property type="match status" value="1"/>
</dbReference>
<dbReference type="SUPFAM" id="SSF51735">
    <property type="entry name" value="NAD(P)-binding Rossmann-fold domains"/>
    <property type="match status" value="1"/>
</dbReference>
<dbReference type="Pfam" id="PF00106">
    <property type="entry name" value="adh_short"/>
    <property type="match status" value="1"/>
</dbReference>
<keyword evidence="2" id="KW-0560">Oxidoreductase</keyword>